<keyword evidence="4 7" id="KW-0812">Transmembrane</keyword>
<keyword evidence="2 7" id="KW-0813">Transport</keyword>
<dbReference type="Gene3D" id="1.10.3720.10">
    <property type="entry name" value="MetI-like"/>
    <property type="match status" value="1"/>
</dbReference>
<dbReference type="PANTHER" id="PTHR43744:SF9">
    <property type="entry name" value="POLYGALACTURONAN_RHAMNOGALACTURONAN TRANSPORT SYSTEM PERMEASE PROTEIN YTCP"/>
    <property type="match status" value="1"/>
</dbReference>
<dbReference type="InterPro" id="IPR035906">
    <property type="entry name" value="MetI-like_sf"/>
</dbReference>
<feature type="transmembrane region" description="Helical" evidence="7">
    <location>
        <begin position="186"/>
        <end position="207"/>
    </location>
</feature>
<feature type="transmembrane region" description="Helical" evidence="7">
    <location>
        <begin position="137"/>
        <end position="156"/>
    </location>
</feature>
<comment type="similarity">
    <text evidence="7">Belongs to the binding-protein-dependent transport system permease family.</text>
</comment>
<comment type="subcellular location">
    <subcellularLocation>
        <location evidence="1 7">Cell membrane</location>
        <topology evidence="1 7">Multi-pass membrane protein</topology>
    </subcellularLocation>
</comment>
<dbReference type="InterPro" id="IPR000515">
    <property type="entry name" value="MetI-like"/>
</dbReference>
<feature type="domain" description="ABC transmembrane type-1" evidence="8">
    <location>
        <begin position="74"/>
        <end position="276"/>
    </location>
</feature>
<name>A0ABU7VUI8_9BACL</name>
<evidence type="ECO:0000256" key="3">
    <source>
        <dbReference type="ARBA" id="ARBA00022475"/>
    </source>
</evidence>
<dbReference type="CDD" id="cd06261">
    <property type="entry name" value="TM_PBP2"/>
    <property type="match status" value="1"/>
</dbReference>
<accession>A0ABU7VUI8</accession>
<keyword evidence="3" id="KW-1003">Cell membrane</keyword>
<protein>
    <submittedName>
        <fullName evidence="9">Carbohydrate ABC transporter permease</fullName>
    </submittedName>
</protein>
<evidence type="ECO:0000256" key="1">
    <source>
        <dbReference type="ARBA" id="ARBA00004651"/>
    </source>
</evidence>
<comment type="caution">
    <text evidence="9">The sequence shown here is derived from an EMBL/GenBank/DDBJ whole genome shotgun (WGS) entry which is preliminary data.</text>
</comment>
<evidence type="ECO:0000259" key="8">
    <source>
        <dbReference type="PROSITE" id="PS50928"/>
    </source>
</evidence>
<evidence type="ECO:0000256" key="2">
    <source>
        <dbReference type="ARBA" id="ARBA00022448"/>
    </source>
</evidence>
<dbReference type="PROSITE" id="PS50928">
    <property type="entry name" value="ABC_TM1"/>
    <property type="match status" value="1"/>
</dbReference>
<evidence type="ECO:0000256" key="6">
    <source>
        <dbReference type="ARBA" id="ARBA00023136"/>
    </source>
</evidence>
<dbReference type="SUPFAM" id="SSF161098">
    <property type="entry name" value="MetI-like"/>
    <property type="match status" value="1"/>
</dbReference>
<evidence type="ECO:0000313" key="9">
    <source>
        <dbReference type="EMBL" id="MEF2967420.1"/>
    </source>
</evidence>
<dbReference type="PANTHER" id="PTHR43744">
    <property type="entry name" value="ABC TRANSPORTER PERMEASE PROTEIN MG189-RELATED-RELATED"/>
    <property type="match status" value="1"/>
</dbReference>
<dbReference type="Pfam" id="PF00528">
    <property type="entry name" value="BPD_transp_1"/>
    <property type="match status" value="1"/>
</dbReference>
<dbReference type="EMBL" id="JAZHPZ010000008">
    <property type="protein sequence ID" value="MEF2967420.1"/>
    <property type="molecule type" value="Genomic_DNA"/>
</dbReference>
<feature type="transmembrane region" description="Helical" evidence="7">
    <location>
        <begin position="78"/>
        <end position="99"/>
    </location>
</feature>
<feature type="transmembrane region" description="Helical" evidence="7">
    <location>
        <begin position="108"/>
        <end position="131"/>
    </location>
</feature>
<proteinExistence type="inferred from homology"/>
<sequence>MMRTKISLFDICNNIFLLLIALVCTYPFLYIFFLSISDGRSIASGDVVFFPKNPNFEAYQYIMTNSSLGIFRGLLNSSIYTVVGTIVALLLTYMTAYVLSRKQIKGRFLIMSLFVFTWVFEAGIIPAYIVLNKLGFVDNWLVMILPNAINVQFLIITKTFLDGLPPELEEAAKIDGANDFQIMNRVYLAISKPILATIGVFYAVFIWNQYLMPLIYLQSPDLQTIQVMLKRLVISSGDSNTAFRTIIQNGIMLNPGNLKAAAIFVAMVPIVLIYPFVQKYFKKGILIGSVK</sequence>
<dbReference type="Proteomes" id="UP001306950">
    <property type="component" value="Unassembled WGS sequence"/>
</dbReference>
<keyword evidence="5 7" id="KW-1133">Transmembrane helix</keyword>
<evidence type="ECO:0000256" key="5">
    <source>
        <dbReference type="ARBA" id="ARBA00022989"/>
    </source>
</evidence>
<evidence type="ECO:0000313" key="10">
    <source>
        <dbReference type="Proteomes" id="UP001306950"/>
    </source>
</evidence>
<evidence type="ECO:0000256" key="4">
    <source>
        <dbReference type="ARBA" id="ARBA00022692"/>
    </source>
</evidence>
<reference evidence="9 10" key="1">
    <citation type="submission" date="2024-02" db="EMBL/GenBank/DDBJ databases">
        <title>A nitrogen-fixing paenibacillus bacterium.</title>
        <authorList>
            <person name="Zhang W.L."/>
            <person name="Chen S.F."/>
        </authorList>
    </citation>
    <scope>NUCLEOTIDE SEQUENCE [LARGE SCALE GENOMIC DNA]</scope>
    <source>
        <strain evidence="9 10">M1</strain>
    </source>
</reference>
<evidence type="ECO:0000256" key="7">
    <source>
        <dbReference type="RuleBase" id="RU363032"/>
    </source>
</evidence>
<organism evidence="9 10">
    <name type="scientific">Paenibacillus haidiansis</name>
    <dbReference type="NCBI Taxonomy" id="1574488"/>
    <lineage>
        <taxon>Bacteria</taxon>
        <taxon>Bacillati</taxon>
        <taxon>Bacillota</taxon>
        <taxon>Bacilli</taxon>
        <taxon>Bacillales</taxon>
        <taxon>Paenibacillaceae</taxon>
        <taxon>Paenibacillus</taxon>
    </lineage>
</organism>
<keyword evidence="10" id="KW-1185">Reference proteome</keyword>
<gene>
    <name evidence="9" type="ORF">V3851_16460</name>
</gene>
<keyword evidence="6 7" id="KW-0472">Membrane</keyword>
<feature type="transmembrane region" description="Helical" evidence="7">
    <location>
        <begin position="12"/>
        <end position="33"/>
    </location>
</feature>
<feature type="transmembrane region" description="Helical" evidence="7">
    <location>
        <begin position="258"/>
        <end position="277"/>
    </location>
</feature>